<dbReference type="Proteomes" id="UP000594260">
    <property type="component" value="Unplaced"/>
</dbReference>
<dbReference type="PANTHER" id="PTHR11177:SF317">
    <property type="entry name" value="CHITINASE 12-RELATED"/>
    <property type="match status" value="1"/>
</dbReference>
<evidence type="ECO:0000256" key="5">
    <source>
        <dbReference type="ARBA" id="ARBA00023295"/>
    </source>
</evidence>
<dbReference type="InterPro" id="IPR050314">
    <property type="entry name" value="Glycosyl_Hydrlase_18"/>
</dbReference>
<keyword evidence="12" id="KW-1185">Reference proteome</keyword>
<dbReference type="SUPFAM" id="SSF54556">
    <property type="entry name" value="Chitinase insertion domain"/>
    <property type="match status" value="1"/>
</dbReference>
<keyword evidence="3 6" id="KW-0378">Hydrolase</keyword>
<evidence type="ECO:0000256" key="6">
    <source>
        <dbReference type="RuleBase" id="RU000489"/>
    </source>
</evidence>
<reference evidence="11" key="1">
    <citation type="submission" date="2021-01" db="UniProtKB">
        <authorList>
            <consortium name="EnsemblMetazoa"/>
        </authorList>
    </citation>
    <scope>IDENTIFICATION</scope>
</reference>
<comment type="similarity">
    <text evidence="1">Belongs to the glycosyl hydrolase 18 family. Chitinase class II subfamily.</text>
</comment>
<dbReference type="InterPro" id="IPR001223">
    <property type="entry name" value="Glyco_hydro18_cat"/>
</dbReference>
<dbReference type="InterPro" id="IPR002557">
    <property type="entry name" value="Chitin-bd_dom"/>
</dbReference>
<proteinExistence type="inferred from homology"/>
<evidence type="ECO:0000256" key="4">
    <source>
        <dbReference type="ARBA" id="ARBA00023157"/>
    </source>
</evidence>
<evidence type="ECO:0000256" key="3">
    <source>
        <dbReference type="ARBA" id="ARBA00022801"/>
    </source>
</evidence>
<evidence type="ECO:0000256" key="2">
    <source>
        <dbReference type="ARBA" id="ARBA00022669"/>
    </source>
</evidence>
<dbReference type="Gene3D" id="2.170.140.10">
    <property type="entry name" value="Chitin binding domain"/>
    <property type="match status" value="1"/>
</dbReference>
<keyword evidence="5 6" id="KW-0326">Glycosidase</keyword>
<dbReference type="PROSITE" id="PS50940">
    <property type="entry name" value="CHIT_BIND_II"/>
    <property type="match status" value="1"/>
</dbReference>
<organism evidence="11 12">
    <name type="scientific">Varroa destructor</name>
    <name type="common">Honeybee mite</name>
    <dbReference type="NCBI Taxonomy" id="109461"/>
    <lineage>
        <taxon>Eukaryota</taxon>
        <taxon>Metazoa</taxon>
        <taxon>Ecdysozoa</taxon>
        <taxon>Arthropoda</taxon>
        <taxon>Chelicerata</taxon>
        <taxon>Arachnida</taxon>
        <taxon>Acari</taxon>
        <taxon>Parasitiformes</taxon>
        <taxon>Mesostigmata</taxon>
        <taxon>Gamasina</taxon>
        <taxon>Dermanyssoidea</taxon>
        <taxon>Varroidae</taxon>
        <taxon>Varroa</taxon>
    </lineage>
</organism>
<dbReference type="InParanoid" id="A0A7M7KHD9"/>
<dbReference type="GO" id="GO:0005975">
    <property type="term" value="P:carbohydrate metabolic process"/>
    <property type="evidence" value="ECO:0007669"/>
    <property type="project" value="InterPro"/>
</dbReference>
<dbReference type="OrthoDB" id="73875at2759"/>
<accession>A0A7M7KHD9</accession>
<dbReference type="Pfam" id="PF00704">
    <property type="entry name" value="Glyco_hydro_18"/>
    <property type="match status" value="1"/>
</dbReference>
<dbReference type="FunFam" id="3.10.50.10:FF:000001">
    <property type="entry name" value="Chitinase 3-like 1"/>
    <property type="match status" value="1"/>
</dbReference>
<feature type="domain" description="GH18" evidence="10">
    <location>
        <begin position="22"/>
        <end position="389"/>
    </location>
</feature>
<dbReference type="InterPro" id="IPR036508">
    <property type="entry name" value="Chitin-bd_dom_sf"/>
</dbReference>
<evidence type="ECO:0000259" key="10">
    <source>
        <dbReference type="PROSITE" id="PS51910"/>
    </source>
</evidence>
<dbReference type="GO" id="GO:0005576">
    <property type="term" value="C:extracellular region"/>
    <property type="evidence" value="ECO:0007669"/>
    <property type="project" value="InterPro"/>
</dbReference>
<feature type="domain" description="Chitin-binding type-2" evidence="9">
    <location>
        <begin position="451"/>
        <end position="512"/>
    </location>
</feature>
<dbReference type="InterPro" id="IPR001579">
    <property type="entry name" value="Glyco_hydro_18_chit_AS"/>
</dbReference>
<dbReference type="Pfam" id="PF01607">
    <property type="entry name" value="CBM_14"/>
    <property type="match status" value="1"/>
</dbReference>
<dbReference type="GO" id="GO:0008061">
    <property type="term" value="F:chitin binding"/>
    <property type="evidence" value="ECO:0007669"/>
    <property type="project" value="UniProtKB-KW"/>
</dbReference>
<dbReference type="Gene3D" id="3.10.50.10">
    <property type="match status" value="1"/>
</dbReference>
<evidence type="ECO:0000259" key="9">
    <source>
        <dbReference type="PROSITE" id="PS50940"/>
    </source>
</evidence>
<dbReference type="PROSITE" id="PS51910">
    <property type="entry name" value="GH18_2"/>
    <property type="match status" value="1"/>
</dbReference>
<dbReference type="SUPFAM" id="SSF51445">
    <property type="entry name" value="(Trans)glycosidases"/>
    <property type="match status" value="1"/>
</dbReference>
<dbReference type="InterPro" id="IPR029070">
    <property type="entry name" value="Chitinase_insertion_sf"/>
</dbReference>
<evidence type="ECO:0000256" key="1">
    <source>
        <dbReference type="ARBA" id="ARBA00009121"/>
    </source>
</evidence>
<dbReference type="GO" id="GO:0006032">
    <property type="term" value="P:chitin catabolic process"/>
    <property type="evidence" value="ECO:0007669"/>
    <property type="project" value="TreeGrafter"/>
</dbReference>
<dbReference type="InterPro" id="IPR017853">
    <property type="entry name" value="GH"/>
</dbReference>
<dbReference type="PROSITE" id="PS01095">
    <property type="entry name" value="GH18_1"/>
    <property type="match status" value="1"/>
</dbReference>
<protein>
    <recommendedName>
        <fullName evidence="13">Chitinase</fullName>
    </recommendedName>
</protein>
<dbReference type="PANTHER" id="PTHR11177">
    <property type="entry name" value="CHITINASE"/>
    <property type="match status" value="1"/>
</dbReference>
<feature type="signal peptide" evidence="8">
    <location>
        <begin position="1"/>
        <end position="20"/>
    </location>
</feature>
<dbReference type="SUPFAM" id="SSF57625">
    <property type="entry name" value="Invertebrate chitin-binding proteins"/>
    <property type="match status" value="1"/>
</dbReference>
<dbReference type="KEGG" id="vde:111250313"/>
<keyword evidence="2" id="KW-0147">Chitin-binding</keyword>
<evidence type="ECO:0008006" key="13">
    <source>
        <dbReference type="Google" id="ProtNLM"/>
    </source>
</evidence>
<dbReference type="GO" id="GO:0004568">
    <property type="term" value="F:chitinase activity"/>
    <property type="evidence" value="ECO:0007669"/>
    <property type="project" value="TreeGrafter"/>
</dbReference>
<feature type="chain" id="PRO_5029579187" description="Chitinase" evidence="8">
    <location>
        <begin position="21"/>
        <end position="514"/>
    </location>
</feature>
<evidence type="ECO:0000313" key="12">
    <source>
        <dbReference type="Proteomes" id="UP000594260"/>
    </source>
</evidence>
<evidence type="ECO:0000313" key="11">
    <source>
        <dbReference type="EnsemblMetazoa" id="XP_022661090"/>
    </source>
</evidence>
<dbReference type="EnsemblMetazoa" id="XM_022805355">
    <property type="protein sequence ID" value="XP_022661090"/>
    <property type="gene ID" value="LOC111250313"/>
</dbReference>
<dbReference type="RefSeq" id="XP_022661090.1">
    <property type="nucleotide sequence ID" value="XM_022805355.1"/>
</dbReference>
<feature type="region of interest" description="Disordered" evidence="7">
    <location>
        <begin position="389"/>
        <end position="423"/>
    </location>
</feature>
<dbReference type="InterPro" id="IPR011583">
    <property type="entry name" value="Chitinase_II/V-like_cat"/>
</dbReference>
<dbReference type="AlphaFoldDB" id="A0A7M7KHD9"/>
<sequence>MLMLLVAVVSALSATGSVAGKYPVICYWESWSVYRAAPYTGNVLTLPVDKCTHVIYTFLGLDESTNRVKYLDPFLDIDHRGIAKFVALKEVRRDLKVSFAIGGWNERSERYSRMASTYAGRRIFATSVAAVIQKFDFDGVDLDWEYPGAVGGNPYMDKLNFVLLLKAIRKAIGKDKLLTVAVPAIVNVDIGYNVPEISKIVDYIHVMTYDLHGPWEPTVDNHVLLHKRRSDPAILTLFNVAGALIAWEARGAPSSKLILGFAFYGRSFTLANSNKTYIGAPAQGPGRKGPISQTEGTLFYFEICELLRTNKHWTSAWDNEAKVPYAYGDDQWVGYDNEEGIKYKVELIKSAGYGGAMIWAVNNDDANALCNTKVKYPLLTAISAQLNGNESRERASQTNETSSALTSTTLDGRTTPRDLAPSLNYNSTISEMESISTSTAALPTTSAALWPQRCEKHTLPHTASCRKFFVCDDAGRIRLTELSCPAGLVYNEDQLVCDWNFNTHPAPAGCPDFL</sequence>
<dbReference type="Gene3D" id="3.20.20.80">
    <property type="entry name" value="Glycosidases"/>
    <property type="match status" value="1"/>
</dbReference>
<evidence type="ECO:0000256" key="7">
    <source>
        <dbReference type="SAM" id="MobiDB-lite"/>
    </source>
</evidence>
<feature type="compositionally biased region" description="Polar residues" evidence="7">
    <location>
        <begin position="396"/>
        <end position="412"/>
    </location>
</feature>
<keyword evidence="8" id="KW-0732">Signal</keyword>
<dbReference type="SMART" id="SM00636">
    <property type="entry name" value="Glyco_18"/>
    <property type="match status" value="1"/>
</dbReference>
<dbReference type="GeneID" id="111250313"/>
<keyword evidence="4" id="KW-1015">Disulfide bond</keyword>
<dbReference type="SMART" id="SM00494">
    <property type="entry name" value="ChtBD2"/>
    <property type="match status" value="1"/>
</dbReference>
<name>A0A7M7KHD9_VARDE</name>
<evidence type="ECO:0000256" key="8">
    <source>
        <dbReference type="SAM" id="SignalP"/>
    </source>
</evidence>
<dbReference type="OMA" id="VICYWES"/>